<sequence>MLAALALALAIAALLAGRVRVPRPPAPQTAAAWLPDPSAALAPASRSPEHAAARELSALLGPESAEERAMRARREALFQGEDRLYLLPPDEAYARLHEPAARGDADAMYVLGRRLAHCARLLRERMPEVLLEEYRDMVAAEAKAPEPSVARRQNLARQYREELAAYQSCAKLGDQRVSTFVRWLERAGLAGHRHARLAYVGYALDEYEKDGGHLAAHIEEAARRRRLARAWLEAELARGDEEALSLYIEALDGGSALYPRDRFAAELHRYVLTLMRARRMGQFETAWARGPYRHAALTPAQWDEVARRGRALYARAFRDAAEDAQ</sequence>
<organism evidence="1 2">
    <name type="scientific">Vulcaniibacterium thermophilum</name>
    <dbReference type="NCBI Taxonomy" id="1169913"/>
    <lineage>
        <taxon>Bacteria</taxon>
        <taxon>Pseudomonadati</taxon>
        <taxon>Pseudomonadota</taxon>
        <taxon>Gammaproteobacteria</taxon>
        <taxon>Lysobacterales</taxon>
        <taxon>Lysobacteraceae</taxon>
        <taxon>Vulcaniibacterium</taxon>
    </lineage>
</organism>
<dbReference type="AlphaFoldDB" id="A0A918Z9P8"/>
<evidence type="ECO:0000313" key="1">
    <source>
        <dbReference type="EMBL" id="GHE42005.1"/>
    </source>
</evidence>
<dbReference type="EMBL" id="BNCF01000017">
    <property type="protein sequence ID" value="GHE42005.1"/>
    <property type="molecule type" value="Genomic_DNA"/>
</dbReference>
<keyword evidence="2" id="KW-1185">Reference proteome</keyword>
<proteinExistence type="predicted"/>
<gene>
    <name evidence="1" type="ORF">GCM10007167_24820</name>
</gene>
<evidence type="ECO:0000313" key="2">
    <source>
        <dbReference type="Proteomes" id="UP000636453"/>
    </source>
</evidence>
<reference evidence="1" key="2">
    <citation type="submission" date="2020-09" db="EMBL/GenBank/DDBJ databases">
        <authorList>
            <person name="Sun Q."/>
            <person name="Kim S."/>
        </authorList>
    </citation>
    <scope>NUCLEOTIDE SEQUENCE</scope>
    <source>
        <strain evidence="1">KCTC 32020</strain>
    </source>
</reference>
<accession>A0A918Z9P8</accession>
<name>A0A918Z9P8_9GAMM</name>
<dbReference type="Proteomes" id="UP000636453">
    <property type="component" value="Unassembled WGS sequence"/>
</dbReference>
<protein>
    <submittedName>
        <fullName evidence="1">Uncharacterized protein</fullName>
    </submittedName>
</protein>
<reference evidence="1" key="1">
    <citation type="journal article" date="2014" name="Int. J. Syst. Evol. Microbiol.">
        <title>Complete genome sequence of Corynebacterium casei LMG S-19264T (=DSM 44701T), isolated from a smear-ripened cheese.</title>
        <authorList>
            <consortium name="US DOE Joint Genome Institute (JGI-PGF)"/>
            <person name="Walter F."/>
            <person name="Albersmeier A."/>
            <person name="Kalinowski J."/>
            <person name="Ruckert C."/>
        </authorList>
    </citation>
    <scope>NUCLEOTIDE SEQUENCE</scope>
    <source>
        <strain evidence="1">KCTC 32020</strain>
    </source>
</reference>
<comment type="caution">
    <text evidence="1">The sequence shown here is derived from an EMBL/GenBank/DDBJ whole genome shotgun (WGS) entry which is preliminary data.</text>
</comment>